<dbReference type="GO" id="GO:0001913">
    <property type="term" value="P:T cell mediated cytotoxicity"/>
    <property type="evidence" value="ECO:0007669"/>
    <property type="project" value="TreeGrafter"/>
</dbReference>
<dbReference type="InterPro" id="IPR020863">
    <property type="entry name" value="MACPF_CS"/>
</dbReference>
<dbReference type="Ensembl" id="ENSGAGT00000025431.1">
    <property type="protein sequence ID" value="ENSGAGP00000022316.1"/>
    <property type="gene ID" value="ENSGAGG00000016387.1"/>
</dbReference>
<dbReference type="GO" id="GO:0005576">
    <property type="term" value="C:extracellular region"/>
    <property type="evidence" value="ECO:0007669"/>
    <property type="project" value="UniProtKB-SubCell"/>
</dbReference>
<feature type="chain" id="PRO_5019057366" description="Perforin 1" evidence="9">
    <location>
        <begin position="22"/>
        <end position="530"/>
    </location>
</feature>
<evidence type="ECO:0000259" key="10">
    <source>
        <dbReference type="PROSITE" id="PS50004"/>
    </source>
</evidence>
<organism evidence="12 13">
    <name type="scientific">Gopherus agassizii</name>
    <name type="common">Agassiz's desert tortoise</name>
    <dbReference type="NCBI Taxonomy" id="38772"/>
    <lineage>
        <taxon>Eukaryota</taxon>
        <taxon>Metazoa</taxon>
        <taxon>Chordata</taxon>
        <taxon>Craniata</taxon>
        <taxon>Vertebrata</taxon>
        <taxon>Euteleostomi</taxon>
        <taxon>Archelosauria</taxon>
        <taxon>Testudinata</taxon>
        <taxon>Testudines</taxon>
        <taxon>Cryptodira</taxon>
        <taxon>Durocryptodira</taxon>
        <taxon>Testudinoidea</taxon>
        <taxon>Testudinidae</taxon>
        <taxon>Gopherus</taxon>
    </lineage>
</organism>
<proteinExistence type="inferred from homology"/>
<dbReference type="AlphaFoldDB" id="A0A452I455"/>
<keyword evidence="4" id="KW-0964">Secreted</keyword>
<comment type="similarity">
    <text evidence="3">Belongs to the complement C6/C7/C8/C9 family.</text>
</comment>
<evidence type="ECO:0008006" key="14">
    <source>
        <dbReference type="Google" id="ProtNLM"/>
    </source>
</evidence>
<accession>A0A452I455</accession>
<evidence type="ECO:0000259" key="11">
    <source>
        <dbReference type="PROSITE" id="PS51412"/>
    </source>
</evidence>
<dbReference type="GO" id="GO:0001771">
    <property type="term" value="P:immunological synapse formation"/>
    <property type="evidence" value="ECO:0007669"/>
    <property type="project" value="TreeGrafter"/>
</dbReference>
<dbReference type="Proteomes" id="UP000291020">
    <property type="component" value="Unassembled WGS sequence"/>
</dbReference>
<keyword evidence="13" id="KW-1185">Reference proteome</keyword>
<evidence type="ECO:0000256" key="3">
    <source>
        <dbReference type="ARBA" id="ARBA00009214"/>
    </source>
</evidence>
<evidence type="ECO:0000256" key="7">
    <source>
        <dbReference type="ARBA" id="ARBA00023136"/>
    </source>
</evidence>
<comment type="subcellular location">
    <subcellularLocation>
        <location evidence="1">Membrane</location>
    </subcellularLocation>
    <subcellularLocation>
        <location evidence="2">Secreted</location>
    </subcellularLocation>
</comment>
<evidence type="ECO:0000313" key="12">
    <source>
        <dbReference type="Ensembl" id="ENSGAGP00000022316.1"/>
    </source>
</evidence>
<keyword evidence="8" id="KW-1015">Disulfide bond</keyword>
<dbReference type="PROSITE" id="PS51412">
    <property type="entry name" value="MACPF_2"/>
    <property type="match status" value="1"/>
</dbReference>
<dbReference type="PROSITE" id="PS50004">
    <property type="entry name" value="C2"/>
    <property type="match status" value="1"/>
</dbReference>
<dbReference type="InterPro" id="IPR035892">
    <property type="entry name" value="C2_domain_sf"/>
</dbReference>
<dbReference type="GO" id="GO:0005579">
    <property type="term" value="C:membrane attack complex"/>
    <property type="evidence" value="ECO:0007669"/>
    <property type="project" value="InterPro"/>
</dbReference>
<protein>
    <recommendedName>
        <fullName evidence="14">Perforin 1</fullName>
    </recommendedName>
</protein>
<reference evidence="12" key="3">
    <citation type="submission" date="2025-09" db="UniProtKB">
        <authorList>
            <consortium name="Ensembl"/>
        </authorList>
    </citation>
    <scope>IDENTIFICATION</scope>
</reference>
<evidence type="ECO:0000256" key="6">
    <source>
        <dbReference type="ARBA" id="ARBA00022852"/>
    </source>
</evidence>
<keyword evidence="7" id="KW-0472">Membrane</keyword>
<evidence type="ECO:0000256" key="1">
    <source>
        <dbReference type="ARBA" id="ARBA00004370"/>
    </source>
</evidence>
<dbReference type="PROSITE" id="PS00279">
    <property type="entry name" value="MACPF_1"/>
    <property type="match status" value="1"/>
</dbReference>
<dbReference type="SMART" id="SM00239">
    <property type="entry name" value="C2"/>
    <property type="match status" value="1"/>
</dbReference>
<dbReference type="InterPro" id="IPR001862">
    <property type="entry name" value="MAC_perforin"/>
</dbReference>
<dbReference type="InterPro" id="IPR000008">
    <property type="entry name" value="C2_dom"/>
</dbReference>
<reference evidence="13" key="1">
    <citation type="journal article" date="2017" name="PLoS ONE">
        <title>The Agassiz's desert tortoise genome provides a resource for the conservation of a threatened species.</title>
        <authorList>
            <person name="Tollis M."/>
            <person name="DeNardo D.F."/>
            <person name="Cornelius J.A."/>
            <person name="Dolby G.A."/>
            <person name="Edwards T."/>
            <person name="Henen B.T."/>
            <person name="Karl A.E."/>
            <person name="Murphy R.W."/>
            <person name="Kusumi K."/>
        </authorList>
    </citation>
    <scope>NUCLEOTIDE SEQUENCE [LARGE SCALE GENOMIC DNA]</scope>
</reference>
<dbReference type="GO" id="GO:0031640">
    <property type="term" value="P:killing of cells of another organism"/>
    <property type="evidence" value="ECO:0007669"/>
    <property type="project" value="UniProtKB-KW"/>
</dbReference>
<dbReference type="SUPFAM" id="SSF49562">
    <property type="entry name" value="C2 domain (Calcium/lipid-binding domain, CaLB)"/>
    <property type="match status" value="1"/>
</dbReference>
<keyword evidence="6" id="KW-0204">Cytolysis</keyword>
<dbReference type="Pfam" id="PF00168">
    <property type="entry name" value="C2"/>
    <property type="match status" value="1"/>
</dbReference>
<dbReference type="InterPro" id="IPR052784">
    <property type="entry name" value="Perforin-1_pore-forming"/>
</dbReference>
<feature type="domain" description="MACPF" evidence="11">
    <location>
        <begin position="27"/>
        <end position="363"/>
    </location>
</feature>
<dbReference type="Pfam" id="PF01823">
    <property type="entry name" value="MACPF"/>
    <property type="match status" value="1"/>
</dbReference>
<feature type="domain" description="C2" evidence="10">
    <location>
        <begin position="385"/>
        <end position="507"/>
    </location>
</feature>
<evidence type="ECO:0000256" key="4">
    <source>
        <dbReference type="ARBA" id="ARBA00022525"/>
    </source>
</evidence>
<feature type="signal peptide" evidence="9">
    <location>
        <begin position="1"/>
        <end position="21"/>
    </location>
</feature>
<dbReference type="GO" id="GO:0022829">
    <property type="term" value="F:wide pore channel activity"/>
    <property type="evidence" value="ECO:0007669"/>
    <property type="project" value="TreeGrafter"/>
</dbReference>
<dbReference type="PANTHER" id="PTHR46096">
    <property type="entry name" value="PERFORIN-1"/>
    <property type="match status" value="1"/>
</dbReference>
<dbReference type="PRINTS" id="PR00764">
    <property type="entry name" value="COMPLEMENTC9"/>
</dbReference>
<name>A0A452I455_9SAUR</name>
<reference evidence="12" key="2">
    <citation type="submission" date="2025-08" db="UniProtKB">
        <authorList>
            <consortium name="Ensembl"/>
        </authorList>
    </citation>
    <scope>IDENTIFICATION</scope>
</reference>
<evidence type="ECO:0000256" key="9">
    <source>
        <dbReference type="SAM" id="SignalP"/>
    </source>
</evidence>
<sequence>MPRSGAFIPLLLLFLLPGVSPYCYTGKAEVCNESMASVPAHNLVGEGIDITTLEWTGAYLVDTSLWHGPNGTCSLCRNPLQGGQLQRVPLPVVDWRVHSWCNRDLSSSVAESAVDVARAIASDVKNDWKLELGLPDESPVLALGGSQSRLAGYAYQKELQDKYTFIRHEVSCVYYRLRLPQHPPLTLHFSQALSLLPPSYDSAAYRPFLAMYGTHYISQAALGGRMRQLMAAQTCRAVLDELTASDIKECLASQFSLNLGLGSLSSNRACREGSSHWHKWHSQAAYMEHRAEVTGGHGHAYLLFSTKQDAGVFSAWMESLKTNPGLVSYSLTPIHTLVEPDNPRREALKQAVKEYVVQRGRRRSCPHSCPEGGKTYSWDPCKCYCFGNPLTDSMCCSLKRGMARLKVRVLWAEDLWGDHMSATDAYVRFLFQGRQLQTGYIEEDNNPIWFKDLDFGPVTLPALPKMEMEVWDSDLWEDDRLGRCYTYLKVGRDVRLICHLAHGHLQFSYTLECGPNLGGNNCHEYVPARG</sequence>
<dbReference type="SMART" id="SM00457">
    <property type="entry name" value="MACPF"/>
    <property type="match status" value="1"/>
</dbReference>
<dbReference type="InterPro" id="IPR020864">
    <property type="entry name" value="MACPF"/>
</dbReference>
<evidence type="ECO:0000256" key="8">
    <source>
        <dbReference type="ARBA" id="ARBA00023157"/>
    </source>
</evidence>
<evidence type="ECO:0000256" key="2">
    <source>
        <dbReference type="ARBA" id="ARBA00004613"/>
    </source>
</evidence>
<keyword evidence="5 9" id="KW-0732">Signal</keyword>
<dbReference type="STRING" id="38772.ENSGAGP00000022316"/>
<evidence type="ECO:0000313" key="13">
    <source>
        <dbReference type="Proteomes" id="UP000291020"/>
    </source>
</evidence>
<dbReference type="GO" id="GO:0051607">
    <property type="term" value="P:defense response to virus"/>
    <property type="evidence" value="ECO:0007669"/>
    <property type="project" value="TreeGrafter"/>
</dbReference>
<evidence type="ECO:0000256" key="5">
    <source>
        <dbReference type="ARBA" id="ARBA00022729"/>
    </source>
</evidence>
<dbReference type="Gene3D" id="2.60.40.150">
    <property type="entry name" value="C2 domain"/>
    <property type="match status" value="1"/>
</dbReference>
<dbReference type="PANTHER" id="PTHR46096:SF3">
    <property type="entry name" value="PERFORIN-1"/>
    <property type="match status" value="1"/>
</dbReference>